<evidence type="ECO:0000256" key="1">
    <source>
        <dbReference type="ARBA" id="ARBA00023157"/>
    </source>
</evidence>
<dbReference type="PROSITE" id="PS01209">
    <property type="entry name" value="LDLRA_1"/>
    <property type="match status" value="1"/>
</dbReference>
<dbReference type="InterPro" id="IPR023415">
    <property type="entry name" value="LDLR_class-A_CS"/>
</dbReference>
<dbReference type="PRINTS" id="PR00261">
    <property type="entry name" value="LDLRECEPTOR"/>
</dbReference>
<reference evidence="2" key="1">
    <citation type="submission" date="2021-02" db="EMBL/GenBank/DDBJ databases">
        <authorList>
            <person name="Nowell W R."/>
        </authorList>
    </citation>
    <scope>NUCLEOTIDE SEQUENCE</scope>
</reference>
<dbReference type="AlphaFoldDB" id="A0A815R6S1"/>
<keyword evidence="1" id="KW-1015">Disulfide bond</keyword>
<dbReference type="InterPro" id="IPR002172">
    <property type="entry name" value="LDrepeatLR_classA_rpt"/>
</dbReference>
<comment type="caution">
    <text evidence="2">The sequence shown here is derived from an EMBL/GenBank/DDBJ whole genome shotgun (WGS) entry which is preliminary data.</text>
</comment>
<dbReference type="Proteomes" id="UP000663860">
    <property type="component" value="Unassembled WGS sequence"/>
</dbReference>
<dbReference type="InterPro" id="IPR036055">
    <property type="entry name" value="LDL_receptor-like_sf"/>
</dbReference>
<organism evidence="2 3">
    <name type="scientific">Adineta steineri</name>
    <dbReference type="NCBI Taxonomy" id="433720"/>
    <lineage>
        <taxon>Eukaryota</taxon>
        <taxon>Metazoa</taxon>
        <taxon>Spiralia</taxon>
        <taxon>Gnathifera</taxon>
        <taxon>Rotifera</taxon>
        <taxon>Eurotatoria</taxon>
        <taxon>Bdelloidea</taxon>
        <taxon>Adinetida</taxon>
        <taxon>Adinetidae</taxon>
        <taxon>Adineta</taxon>
    </lineage>
</organism>
<dbReference type="SMART" id="SM00192">
    <property type="entry name" value="LDLa"/>
    <property type="match status" value="2"/>
</dbReference>
<gene>
    <name evidence="2" type="ORF">IZO911_LOCUS43468</name>
</gene>
<sequence>MDYDMFALMIKQEITEKCFSQRITSHVNTQPLRNGYCIVRQVNGISDRTCLENRLSIYSDTTIDTSECSVIPVGECDHSADELACRCLRSEVITFDVIRFQEICNNLVHPTTLPNNNDETDCNEWHKACVSKYVHCNGVWECSSGVDELQCDGQLCPAMHLFCLNVHQNYIPVCLSMSNVNDGNVDCAGGIDERLMSPCPDRFYCHTGGGCVDVHDLCDNIVQCPLSDEDERMCPWRRNTRKCENTILDVTAYVDFQ</sequence>
<dbReference type="EMBL" id="CAJNOE010002172">
    <property type="protein sequence ID" value="CAF1471265.1"/>
    <property type="molecule type" value="Genomic_DNA"/>
</dbReference>
<proteinExistence type="predicted"/>
<protein>
    <submittedName>
        <fullName evidence="2">Uncharacterized protein</fullName>
    </submittedName>
</protein>
<evidence type="ECO:0000313" key="2">
    <source>
        <dbReference type="EMBL" id="CAF1471265.1"/>
    </source>
</evidence>
<name>A0A815R6S1_9BILA</name>
<dbReference type="SUPFAM" id="SSF57424">
    <property type="entry name" value="LDL receptor-like module"/>
    <property type="match status" value="1"/>
</dbReference>
<accession>A0A815R6S1</accession>
<evidence type="ECO:0000313" key="3">
    <source>
        <dbReference type="Proteomes" id="UP000663860"/>
    </source>
</evidence>